<organism evidence="2 3">
    <name type="scientific">Paraburkholderia phenazinium</name>
    <dbReference type="NCBI Taxonomy" id="60549"/>
    <lineage>
        <taxon>Bacteria</taxon>
        <taxon>Pseudomonadati</taxon>
        <taxon>Pseudomonadota</taxon>
        <taxon>Betaproteobacteria</taxon>
        <taxon>Burkholderiales</taxon>
        <taxon>Burkholderiaceae</taxon>
        <taxon>Paraburkholderia</taxon>
    </lineage>
</organism>
<dbReference type="Pfam" id="PF14864">
    <property type="entry name" value="Alkyl_sulf_C"/>
    <property type="match status" value="1"/>
</dbReference>
<dbReference type="PANTHER" id="PTHR43223:SF1">
    <property type="entry name" value="ALKYL_ARYL-SULFATASE BDS1"/>
    <property type="match status" value="1"/>
</dbReference>
<name>A0A1G7QDE0_9BURK</name>
<dbReference type="InterPro" id="IPR052195">
    <property type="entry name" value="Bact_Alkyl/Aryl-Sulfatase"/>
</dbReference>
<proteinExistence type="predicted"/>
<dbReference type="InterPro" id="IPR029229">
    <property type="entry name" value="Alkyl_sulf_C"/>
</dbReference>
<dbReference type="InterPro" id="IPR036527">
    <property type="entry name" value="SCP2_sterol-bd_dom_sf"/>
</dbReference>
<dbReference type="EMBL" id="FNCJ01000001">
    <property type="protein sequence ID" value="SDF96561.1"/>
    <property type="molecule type" value="Genomic_DNA"/>
</dbReference>
<accession>A0A1G7QDE0</accession>
<evidence type="ECO:0000313" key="3">
    <source>
        <dbReference type="Proteomes" id="UP000199706"/>
    </source>
</evidence>
<dbReference type="Gene3D" id="3.30.1050.10">
    <property type="entry name" value="SCP2 sterol-binding domain"/>
    <property type="match status" value="1"/>
</dbReference>
<dbReference type="Proteomes" id="UP000199706">
    <property type="component" value="Unassembled WGS sequence"/>
</dbReference>
<feature type="domain" description="Alkyl sulfatase C-terminal" evidence="1">
    <location>
        <begin position="15"/>
        <end position="114"/>
    </location>
</feature>
<dbReference type="PANTHER" id="PTHR43223">
    <property type="entry name" value="ALKYL/ARYL-SULFATASE"/>
    <property type="match status" value="1"/>
</dbReference>
<dbReference type="GO" id="GO:0018909">
    <property type="term" value="P:dodecyl sulfate metabolic process"/>
    <property type="evidence" value="ECO:0007669"/>
    <property type="project" value="TreeGrafter"/>
</dbReference>
<sequence length="128" mass="14149">MELRNGVRKMRFGSSQSPDTIKAMPLEMFLDYQGVRLNGACAAGKSISFNFVMTDTNESYVVGVENSALHYSKGKTSDKADASVTTTRTDLNEVMMGNTSMEKLVMAGKAKISGMWCLLHQKQRCRPL</sequence>
<protein>
    <submittedName>
        <fullName evidence="2">Alkyl sulfatase C-terminal</fullName>
    </submittedName>
</protein>
<gene>
    <name evidence="2" type="ORF">SAMN05216466_101716</name>
</gene>
<evidence type="ECO:0000313" key="2">
    <source>
        <dbReference type="EMBL" id="SDF96561.1"/>
    </source>
</evidence>
<dbReference type="GO" id="GO:0030288">
    <property type="term" value="C:outer membrane-bounded periplasmic space"/>
    <property type="evidence" value="ECO:0007669"/>
    <property type="project" value="TreeGrafter"/>
</dbReference>
<dbReference type="GO" id="GO:0018741">
    <property type="term" value="F:linear primary-alkylsulfatase activity"/>
    <property type="evidence" value="ECO:0007669"/>
    <property type="project" value="TreeGrafter"/>
</dbReference>
<reference evidence="2 3" key="1">
    <citation type="submission" date="2016-10" db="EMBL/GenBank/DDBJ databases">
        <authorList>
            <person name="de Groot N.N."/>
        </authorList>
    </citation>
    <scope>NUCLEOTIDE SEQUENCE [LARGE SCALE GENOMIC DNA]</scope>
    <source>
        <strain evidence="2 3">LMG 2247</strain>
    </source>
</reference>
<dbReference type="AlphaFoldDB" id="A0A1G7QDE0"/>
<evidence type="ECO:0000259" key="1">
    <source>
        <dbReference type="Pfam" id="PF14864"/>
    </source>
</evidence>
<dbReference type="SUPFAM" id="SSF55718">
    <property type="entry name" value="SCP-like"/>
    <property type="match status" value="1"/>
</dbReference>